<feature type="binding site" evidence="6">
    <location>
        <position position="70"/>
    </location>
    <ligand>
        <name>GTP</name>
        <dbReference type="ChEBI" id="CHEBI:37565"/>
    </ligand>
</feature>
<feature type="binding site" evidence="6">
    <location>
        <position position="52"/>
    </location>
    <ligand>
        <name>GTP</name>
        <dbReference type="ChEBI" id="CHEBI:37565"/>
    </ligand>
</feature>
<keyword evidence="5 6" id="KW-0342">GTP-binding</keyword>
<dbReference type="Proteomes" id="UP001321047">
    <property type="component" value="Unassembled WGS sequence"/>
</dbReference>
<feature type="binding site" evidence="6">
    <location>
        <position position="53"/>
    </location>
    <ligand>
        <name>GTP</name>
        <dbReference type="ChEBI" id="CHEBI:37565"/>
    </ligand>
</feature>
<sequence>MTDTDDPTDPELQLSLPADLRHELKDPMGPVETDAERLLEAVDGPLIAVGDVVTYHLLQADRRPDVALVDGQTKREAVDAEIDRVVRGVEGGHTLCVTNPPAVLTESLLTALAKALETQEPTTIFVDGEEDLAVLPALLAAPEGASIVYGQPDEGMVHVVVDESTRARARDLLERFDGNEDLLEIVESSDC</sequence>
<comment type="function">
    <text evidence="6">Catalyzes the GTP-dependent phosphorylation of the 3'-hydroxyl group of dephosphocoenzyme A to form coenzyme A (CoA).</text>
</comment>
<dbReference type="GO" id="GO:0005525">
    <property type="term" value="F:GTP binding"/>
    <property type="evidence" value="ECO:0007669"/>
    <property type="project" value="UniProtKB-UniRule"/>
</dbReference>
<dbReference type="AlphaFoldDB" id="A0AAP3E6P8"/>
<evidence type="ECO:0000256" key="5">
    <source>
        <dbReference type="ARBA" id="ARBA00023134"/>
    </source>
</evidence>
<dbReference type="PANTHER" id="PTHR40732">
    <property type="entry name" value="UPF0218 PROTEIN TK1697"/>
    <property type="match status" value="1"/>
</dbReference>
<comment type="similarity">
    <text evidence="6">Belongs to the GTP-dependent DPCK family.</text>
</comment>
<comment type="pathway">
    <text evidence="6">Cofactor biosynthesis; coenzyme A biosynthesis.</text>
</comment>
<feature type="binding site" evidence="6">
    <location>
        <position position="130"/>
    </location>
    <ligand>
        <name>GTP</name>
        <dbReference type="ChEBI" id="CHEBI:37565"/>
    </ligand>
</feature>
<evidence type="ECO:0000256" key="3">
    <source>
        <dbReference type="ARBA" id="ARBA00022777"/>
    </source>
</evidence>
<keyword evidence="2 6" id="KW-0547">Nucleotide-binding</keyword>
<keyword evidence="4 6" id="KW-0173">Coenzyme A biosynthesis</keyword>
<evidence type="ECO:0000256" key="6">
    <source>
        <dbReference type="HAMAP-Rule" id="MF_00590"/>
    </source>
</evidence>
<dbReference type="HAMAP" id="MF_00590">
    <property type="entry name" value="Dephospho_CoA_kinase_GTP_dep"/>
    <property type="match status" value="1"/>
</dbReference>
<dbReference type="Pfam" id="PF04019">
    <property type="entry name" value="DUF359"/>
    <property type="match status" value="1"/>
</dbReference>
<dbReference type="RefSeq" id="WP_342809279.1">
    <property type="nucleotide sequence ID" value="NZ_JAOPJZ010000011.1"/>
</dbReference>
<comment type="caution">
    <text evidence="6">Lacks conserved residue(s) required for the propagation of feature annotation.</text>
</comment>
<comment type="caution">
    <text evidence="7">The sequence shown here is derived from an EMBL/GenBank/DDBJ whole genome shotgun (WGS) entry which is preliminary data.</text>
</comment>
<protein>
    <recommendedName>
        <fullName evidence="6">GTP-dependent dephospho-CoA kinase</fullName>
        <ecNumber evidence="6">2.7.1.237</ecNumber>
    </recommendedName>
    <alternativeName>
        <fullName evidence="6">Dephospho-coenzyme A kinase</fullName>
        <shortName evidence="6">DPCK</shortName>
    </alternativeName>
</protein>
<proteinExistence type="inferred from homology"/>
<evidence type="ECO:0000313" key="7">
    <source>
        <dbReference type="EMBL" id="MCU4752953.1"/>
    </source>
</evidence>
<feature type="binding site" evidence="6">
    <location>
        <position position="153"/>
    </location>
    <ligand>
        <name>GTP</name>
        <dbReference type="ChEBI" id="CHEBI:37565"/>
    </ligand>
</feature>
<dbReference type="GO" id="GO:0016301">
    <property type="term" value="F:kinase activity"/>
    <property type="evidence" value="ECO:0007669"/>
    <property type="project" value="UniProtKB-UniRule"/>
</dbReference>
<gene>
    <name evidence="7" type="ORF">OB919_13360</name>
</gene>
<reference evidence="7 8" key="1">
    <citation type="submission" date="2022-09" db="EMBL/GenBank/DDBJ databases">
        <title>Enrichment on poylsaccharides allowed isolation of novel metabolic and taxonomic groups of Haloarchaea.</title>
        <authorList>
            <person name="Sorokin D.Y."/>
            <person name="Elcheninov A.G."/>
            <person name="Khizhniak T.V."/>
            <person name="Kolganova T.V."/>
            <person name="Kublanov I.V."/>
        </authorList>
    </citation>
    <scope>NUCLEOTIDE SEQUENCE [LARGE SCALE GENOMIC DNA]</scope>
    <source>
        <strain evidence="7 8">AArc-curdl1</strain>
    </source>
</reference>
<evidence type="ECO:0000313" key="8">
    <source>
        <dbReference type="Proteomes" id="UP001321047"/>
    </source>
</evidence>
<feature type="binding site" evidence="6">
    <location>
        <position position="51"/>
    </location>
    <ligand>
        <name>GTP</name>
        <dbReference type="ChEBI" id="CHEBI:37565"/>
    </ligand>
</feature>
<accession>A0AAP3E6P8</accession>
<dbReference type="EMBL" id="JAOPJZ010000011">
    <property type="protein sequence ID" value="MCU4752953.1"/>
    <property type="molecule type" value="Genomic_DNA"/>
</dbReference>
<keyword evidence="3 6" id="KW-0418">Kinase</keyword>
<dbReference type="GO" id="GO:0015937">
    <property type="term" value="P:coenzyme A biosynthetic process"/>
    <property type="evidence" value="ECO:0007669"/>
    <property type="project" value="UniProtKB-UniRule"/>
</dbReference>
<keyword evidence="8" id="KW-1185">Reference proteome</keyword>
<name>A0AAP3E6P8_9EURY</name>
<dbReference type="EC" id="2.7.1.237" evidence="6"/>
<evidence type="ECO:0000256" key="2">
    <source>
        <dbReference type="ARBA" id="ARBA00022741"/>
    </source>
</evidence>
<keyword evidence="1 6" id="KW-0808">Transferase</keyword>
<dbReference type="InterPro" id="IPR007164">
    <property type="entry name" value="GTP-dep_dephospho-CoA_kin"/>
</dbReference>
<organism evidence="7 8">
    <name type="scientific">Natronosalvus hydrolyticus</name>
    <dbReference type="NCBI Taxonomy" id="2979988"/>
    <lineage>
        <taxon>Archaea</taxon>
        <taxon>Methanobacteriati</taxon>
        <taxon>Methanobacteriota</taxon>
        <taxon>Stenosarchaea group</taxon>
        <taxon>Halobacteria</taxon>
        <taxon>Halobacteriales</taxon>
        <taxon>Natrialbaceae</taxon>
        <taxon>Natronosalvus</taxon>
    </lineage>
</organism>
<dbReference type="PANTHER" id="PTHR40732:SF1">
    <property type="entry name" value="GTP-DEPENDENT DEPHOSPHO-COA KINASE"/>
    <property type="match status" value="1"/>
</dbReference>
<dbReference type="PIRSF" id="PIRSF006533">
    <property type="entry name" value="UCP006533"/>
    <property type="match status" value="1"/>
</dbReference>
<evidence type="ECO:0000256" key="4">
    <source>
        <dbReference type="ARBA" id="ARBA00022993"/>
    </source>
</evidence>
<evidence type="ECO:0000256" key="1">
    <source>
        <dbReference type="ARBA" id="ARBA00022679"/>
    </source>
</evidence>
<comment type="catalytic activity">
    <reaction evidence="6">
        <text>3'-dephospho-CoA + GTP = GDP + CoA + H(+)</text>
        <dbReference type="Rhea" id="RHEA:61156"/>
        <dbReference type="ChEBI" id="CHEBI:15378"/>
        <dbReference type="ChEBI" id="CHEBI:37565"/>
        <dbReference type="ChEBI" id="CHEBI:57287"/>
        <dbReference type="ChEBI" id="CHEBI:57328"/>
        <dbReference type="ChEBI" id="CHEBI:58189"/>
        <dbReference type="EC" id="2.7.1.237"/>
    </reaction>
</comment>